<proteinExistence type="predicted"/>
<evidence type="ECO:0000256" key="5">
    <source>
        <dbReference type="SAM" id="MobiDB-lite"/>
    </source>
</evidence>
<feature type="region of interest" description="Disordered" evidence="5">
    <location>
        <begin position="1"/>
        <end position="46"/>
    </location>
</feature>
<dbReference type="InterPro" id="IPR010920">
    <property type="entry name" value="LSM_dom_sf"/>
</dbReference>
<dbReference type="PANTHER" id="PTHR30566">
    <property type="entry name" value="YNAI-RELATED MECHANOSENSITIVE ION CHANNEL"/>
    <property type="match status" value="1"/>
</dbReference>
<dbReference type="AlphaFoldDB" id="A0A2T5GPQ9"/>
<feature type="domain" description="Mechanosensitive ion channel MscS" evidence="7">
    <location>
        <begin position="256"/>
        <end position="321"/>
    </location>
</feature>
<dbReference type="GO" id="GO:0008381">
    <property type="term" value="F:mechanosensitive monoatomic ion channel activity"/>
    <property type="evidence" value="ECO:0007669"/>
    <property type="project" value="UniProtKB-ARBA"/>
</dbReference>
<gene>
    <name evidence="8" type="ORF">C8J26_1565</name>
</gene>
<evidence type="ECO:0000256" key="4">
    <source>
        <dbReference type="ARBA" id="ARBA00023136"/>
    </source>
</evidence>
<comment type="subcellular location">
    <subcellularLocation>
        <location evidence="1">Membrane</location>
    </subcellularLocation>
</comment>
<dbReference type="InterPro" id="IPR023408">
    <property type="entry name" value="MscS_beta-dom_sf"/>
</dbReference>
<accession>A0A2T5GPQ9</accession>
<evidence type="ECO:0000313" key="8">
    <source>
        <dbReference type="EMBL" id="PTQ61238.1"/>
    </source>
</evidence>
<protein>
    <submittedName>
        <fullName evidence="8">Small-conductance mechanosensitive channel</fullName>
    </submittedName>
</protein>
<dbReference type="Gene3D" id="1.10.287.1260">
    <property type="match status" value="1"/>
</dbReference>
<keyword evidence="4 6" id="KW-0472">Membrane</keyword>
<keyword evidence="9" id="KW-1185">Reference proteome</keyword>
<reference evidence="8 9" key="1">
    <citation type="submission" date="2018-04" db="EMBL/GenBank/DDBJ databases">
        <title>Genomic Encyclopedia of Type Strains, Phase III (KMG-III): the genomes of soil and plant-associated and newly described type strains.</title>
        <authorList>
            <person name="Whitman W."/>
        </authorList>
    </citation>
    <scope>NUCLEOTIDE SEQUENCE [LARGE SCALE GENOMIC DNA]</scope>
    <source>
        <strain evidence="8 9">MA101b</strain>
    </source>
</reference>
<evidence type="ECO:0000256" key="3">
    <source>
        <dbReference type="ARBA" id="ARBA00022989"/>
    </source>
</evidence>
<feature type="transmembrane region" description="Helical" evidence="6">
    <location>
        <begin position="206"/>
        <end position="227"/>
    </location>
</feature>
<feature type="compositionally biased region" description="Basic and acidic residues" evidence="5">
    <location>
        <begin position="1"/>
        <end position="10"/>
    </location>
</feature>
<keyword evidence="3 6" id="KW-1133">Transmembrane helix</keyword>
<name>A0A2T5GPQ9_9SPHN</name>
<feature type="transmembrane region" description="Helical" evidence="6">
    <location>
        <begin position="233"/>
        <end position="252"/>
    </location>
</feature>
<dbReference type="InterPro" id="IPR006685">
    <property type="entry name" value="MscS_channel_2nd"/>
</dbReference>
<sequence>MVGDREHETRTSLAKAGAQLGDGSNGGQRSIMATFPTGPRPAPGRWQSARQLLHRSGTSPVARRCAFMRMFRSLHIPPEWVWLESVAVVSAAILVALVAHWLTMRIAGHAQRRTTAKTDGLVLARVRRPLRAVFVSVSVAFVARILPMDNDVEDLWKQLLGFLVPALLGWLAAAALRAFQDVIEIRADITVEDNLRARRKRTRAAILGRIGTFFIVFISVCLMLLSVPGIRSIGVTLMASAGIAGLVVGAAAQPALKNLIAGVQMAFTEPIRLDDVLIVDGEWGRVEQINLTFVVIKIWDERRLVVPVSKFLEQSFQNWTRETSQLLGSVFWYVDPATDVPRLREKLGEIVTANPRWDKRFFNLQVTDVKTDCIELRGLMTAKDAAIAFDLRCDVREALLRYMRDEMPEAIPRGRLLMAADPASGLSAN</sequence>
<evidence type="ECO:0000259" key="7">
    <source>
        <dbReference type="Pfam" id="PF00924"/>
    </source>
</evidence>
<feature type="transmembrane region" description="Helical" evidence="6">
    <location>
        <begin position="80"/>
        <end position="103"/>
    </location>
</feature>
<dbReference type="EMBL" id="QAOG01000002">
    <property type="protein sequence ID" value="PTQ61238.1"/>
    <property type="molecule type" value="Genomic_DNA"/>
</dbReference>
<dbReference type="Gene3D" id="2.30.30.60">
    <property type="match status" value="1"/>
</dbReference>
<keyword evidence="2 6" id="KW-0812">Transmembrane</keyword>
<dbReference type="Pfam" id="PF00924">
    <property type="entry name" value="MS_channel_2nd"/>
    <property type="match status" value="1"/>
</dbReference>
<feature type="transmembrane region" description="Helical" evidence="6">
    <location>
        <begin position="130"/>
        <end position="147"/>
    </location>
</feature>
<evidence type="ECO:0000256" key="6">
    <source>
        <dbReference type="SAM" id="Phobius"/>
    </source>
</evidence>
<dbReference type="SUPFAM" id="SSF50182">
    <property type="entry name" value="Sm-like ribonucleoproteins"/>
    <property type="match status" value="1"/>
</dbReference>
<organism evidence="8 9">
    <name type="scientific">Sphingomonas aurantiaca</name>
    <dbReference type="NCBI Taxonomy" id="185949"/>
    <lineage>
        <taxon>Bacteria</taxon>
        <taxon>Pseudomonadati</taxon>
        <taxon>Pseudomonadota</taxon>
        <taxon>Alphaproteobacteria</taxon>
        <taxon>Sphingomonadales</taxon>
        <taxon>Sphingomonadaceae</taxon>
        <taxon>Sphingomonas</taxon>
    </lineage>
</organism>
<comment type="caution">
    <text evidence="8">The sequence shown here is derived from an EMBL/GenBank/DDBJ whole genome shotgun (WGS) entry which is preliminary data.</text>
</comment>
<feature type="transmembrane region" description="Helical" evidence="6">
    <location>
        <begin position="159"/>
        <end position="179"/>
    </location>
</feature>
<dbReference type="PANTHER" id="PTHR30566:SF25">
    <property type="entry name" value="INNER MEMBRANE PROTEIN"/>
    <property type="match status" value="1"/>
</dbReference>
<dbReference type="GO" id="GO:0016020">
    <property type="term" value="C:membrane"/>
    <property type="evidence" value="ECO:0007669"/>
    <property type="project" value="UniProtKB-SubCell"/>
</dbReference>
<evidence type="ECO:0000256" key="2">
    <source>
        <dbReference type="ARBA" id="ARBA00022692"/>
    </source>
</evidence>
<evidence type="ECO:0000256" key="1">
    <source>
        <dbReference type="ARBA" id="ARBA00004370"/>
    </source>
</evidence>
<evidence type="ECO:0000313" key="9">
    <source>
        <dbReference type="Proteomes" id="UP000244189"/>
    </source>
</evidence>
<dbReference type="Proteomes" id="UP000244189">
    <property type="component" value="Unassembled WGS sequence"/>
</dbReference>